<feature type="domain" description="CARD" evidence="3">
    <location>
        <begin position="1"/>
        <end position="78"/>
    </location>
</feature>
<dbReference type="SUPFAM" id="SSF47986">
    <property type="entry name" value="DEATH domain"/>
    <property type="match status" value="3"/>
</dbReference>
<dbReference type="InterPro" id="IPR000488">
    <property type="entry name" value="Death_dom"/>
</dbReference>
<dbReference type="GO" id="GO:0002020">
    <property type="term" value="F:protease binding"/>
    <property type="evidence" value="ECO:0007669"/>
    <property type="project" value="InterPro"/>
</dbReference>
<dbReference type="RefSeq" id="XP_002117391.1">
    <property type="nucleotide sequence ID" value="XM_002117355.1"/>
</dbReference>
<dbReference type="PANTHER" id="PTHR15034:SF5">
    <property type="entry name" value="DEATH DOMAIN-CONTAINING PROTEIN CRADD"/>
    <property type="match status" value="1"/>
</dbReference>
<dbReference type="PhylomeDB" id="B3SAX8"/>
<feature type="domain" description="CARD" evidence="3">
    <location>
        <begin position="135"/>
        <end position="211"/>
    </location>
</feature>
<evidence type="ECO:0000313" key="5">
    <source>
        <dbReference type="Proteomes" id="UP000009022"/>
    </source>
</evidence>
<dbReference type="Proteomes" id="UP000009022">
    <property type="component" value="Unassembled WGS sequence"/>
</dbReference>
<organism evidence="4 5">
    <name type="scientific">Trichoplax adhaerens</name>
    <name type="common">Trichoplax reptans</name>
    <dbReference type="NCBI Taxonomy" id="10228"/>
    <lineage>
        <taxon>Eukaryota</taxon>
        <taxon>Metazoa</taxon>
        <taxon>Placozoa</taxon>
        <taxon>Uniplacotomia</taxon>
        <taxon>Trichoplacea</taxon>
        <taxon>Trichoplacidae</taxon>
        <taxon>Trichoplax</taxon>
    </lineage>
</organism>
<proteinExistence type="predicted"/>
<dbReference type="Pfam" id="PF00531">
    <property type="entry name" value="Death"/>
    <property type="match status" value="1"/>
</dbReference>
<dbReference type="CDD" id="cd01670">
    <property type="entry name" value="Death"/>
    <property type="match status" value="1"/>
</dbReference>
<dbReference type="CTD" id="6758604"/>
<name>B3SAX8_TRIAD</name>
<feature type="domain" description="Death" evidence="2">
    <location>
        <begin position="285"/>
        <end position="337"/>
    </location>
</feature>
<dbReference type="SMART" id="SM00114">
    <property type="entry name" value="CARD"/>
    <property type="match status" value="2"/>
</dbReference>
<dbReference type="AlphaFoldDB" id="B3SAX8"/>
<sequence>MDQEQRQAILDHWHTLAESMPSNDMTNSLITEGILSPNDLQEINAKETENKKNTTILTKILASVSPDCYAIFIDALRQIPNKNSRLADMIESRFKKQASADYRSDASKSKNLSSAHKRQTVDQLDKLPKKCSRSMTQEHRKMLIDKRILLTQKCQDQILPIYEYLLGTNVITSYHKQTIESKSTAFEKVCTLLDILPERGDRAFDEFCKALTNFKITVENFNTGVDFEDTRKDTDVTQQGSDSGLIHANQQDEDDISQYFFDVAEHLEEDWINLKLKLDNAGKIEIKNIQDKYKKNYDQAYEFLEQWLIIYGENATKKRLIGALKAIQRKDIADKIK</sequence>
<dbReference type="HOGENOM" id="CLU_824714_0_0_1"/>
<dbReference type="GO" id="GO:0070513">
    <property type="term" value="F:death domain binding"/>
    <property type="evidence" value="ECO:0007669"/>
    <property type="project" value="InterPro"/>
</dbReference>
<dbReference type="InterPro" id="IPR001315">
    <property type="entry name" value="CARD"/>
</dbReference>
<accession>B3SAX8</accession>
<dbReference type="GeneID" id="6758604"/>
<keyword evidence="5" id="KW-1185">Reference proteome</keyword>
<evidence type="ECO:0008006" key="6">
    <source>
        <dbReference type="Google" id="ProtNLM"/>
    </source>
</evidence>
<evidence type="ECO:0000313" key="4">
    <source>
        <dbReference type="EMBL" id="EDV20007.1"/>
    </source>
</evidence>
<dbReference type="GO" id="GO:0007165">
    <property type="term" value="P:signal transduction"/>
    <property type="evidence" value="ECO:0007669"/>
    <property type="project" value="InterPro"/>
</dbReference>
<evidence type="ECO:0000259" key="2">
    <source>
        <dbReference type="PROSITE" id="PS50017"/>
    </source>
</evidence>
<dbReference type="InterPro" id="IPR011029">
    <property type="entry name" value="DEATH-like_dom_sf"/>
</dbReference>
<dbReference type="GO" id="GO:2001235">
    <property type="term" value="P:positive regulation of apoptotic signaling pathway"/>
    <property type="evidence" value="ECO:0000318"/>
    <property type="project" value="GO_Central"/>
</dbReference>
<protein>
    <recommendedName>
        <fullName evidence="6">Death domain-containing protein</fullName>
    </recommendedName>
</protein>
<reference evidence="4 5" key="1">
    <citation type="journal article" date="2008" name="Nature">
        <title>The Trichoplax genome and the nature of placozoans.</title>
        <authorList>
            <person name="Srivastava M."/>
            <person name="Begovic E."/>
            <person name="Chapman J."/>
            <person name="Putnam N.H."/>
            <person name="Hellsten U."/>
            <person name="Kawashima T."/>
            <person name="Kuo A."/>
            <person name="Mitros T."/>
            <person name="Salamov A."/>
            <person name="Carpenter M.L."/>
            <person name="Signorovitch A.Y."/>
            <person name="Moreno M.A."/>
            <person name="Kamm K."/>
            <person name="Grimwood J."/>
            <person name="Schmutz J."/>
            <person name="Shapiro H."/>
            <person name="Grigoriev I.V."/>
            <person name="Buss L.W."/>
            <person name="Schierwater B."/>
            <person name="Dellaporta S.L."/>
            <person name="Rokhsar D.S."/>
        </authorList>
    </citation>
    <scope>NUCLEOTIDE SEQUENCE [LARGE SCALE GENOMIC DNA]</scope>
    <source>
        <strain evidence="4 5">Grell-BS-1999</strain>
    </source>
</reference>
<feature type="region of interest" description="Disordered" evidence="1">
    <location>
        <begin position="101"/>
        <end position="127"/>
    </location>
</feature>
<gene>
    <name evidence="4" type="ORF">TRIADDRAFT_61417</name>
</gene>
<dbReference type="EMBL" id="DS985263">
    <property type="protein sequence ID" value="EDV20007.1"/>
    <property type="molecule type" value="Genomic_DNA"/>
</dbReference>
<dbReference type="InParanoid" id="B3SAX8"/>
<dbReference type="PROSITE" id="PS50017">
    <property type="entry name" value="DEATH_DOMAIN"/>
    <property type="match status" value="1"/>
</dbReference>
<dbReference type="CDD" id="cd01671">
    <property type="entry name" value="CARD"/>
    <property type="match status" value="2"/>
</dbReference>
<dbReference type="PANTHER" id="PTHR15034">
    <property type="entry name" value="DEATH DOMAIN-CONTAINING PROTEIN CRADD"/>
    <property type="match status" value="1"/>
</dbReference>
<dbReference type="InterPro" id="IPR037939">
    <property type="entry name" value="CRADD"/>
</dbReference>
<evidence type="ECO:0000259" key="3">
    <source>
        <dbReference type="PROSITE" id="PS50209"/>
    </source>
</evidence>
<dbReference type="Gene3D" id="1.10.533.10">
    <property type="entry name" value="Death Domain, Fas"/>
    <property type="match status" value="3"/>
</dbReference>
<dbReference type="KEGG" id="tad:TRIADDRAFT_61417"/>
<dbReference type="Pfam" id="PF00619">
    <property type="entry name" value="CARD"/>
    <property type="match status" value="2"/>
</dbReference>
<dbReference type="GO" id="GO:0005737">
    <property type="term" value="C:cytoplasm"/>
    <property type="evidence" value="ECO:0000318"/>
    <property type="project" value="GO_Central"/>
</dbReference>
<dbReference type="PROSITE" id="PS50209">
    <property type="entry name" value="CARD"/>
    <property type="match status" value="2"/>
</dbReference>
<dbReference type="OrthoDB" id="6162777at2759"/>
<evidence type="ECO:0000256" key="1">
    <source>
        <dbReference type="SAM" id="MobiDB-lite"/>
    </source>
</evidence>